<accession>A0A2N3IBQ7</accession>
<evidence type="ECO:0000256" key="1">
    <source>
        <dbReference type="SAM" id="Phobius"/>
    </source>
</evidence>
<dbReference type="EMBL" id="MVDE01000007">
    <property type="protein sequence ID" value="PKQ67719.1"/>
    <property type="molecule type" value="Genomic_DNA"/>
</dbReference>
<evidence type="ECO:0000313" key="3">
    <source>
        <dbReference type="Proteomes" id="UP000233618"/>
    </source>
</evidence>
<feature type="transmembrane region" description="Helical" evidence="1">
    <location>
        <begin position="65"/>
        <end position="85"/>
    </location>
</feature>
<comment type="caution">
    <text evidence="2">The sequence shown here is derived from an EMBL/GenBank/DDBJ whole genome shotgun (WGS) entry which is preliminary data.</text>
</comment>
<gene>
    <name evidence="2" type="ORF">BZG01_06530</name>
</gene>
<proteinExistence type="predicted"/>
<organism evidence="2 3">
    <name type="scientific">Labilibaculum manganireducens</name>
    <dbReference type="NCBI Taxonomy" id="1940525"/>
    <lineage>
        <taxon>Bacteria</taxon>
        <taxon>Pseudomonadati</taxon>
        <taxon>Bacteroidota</taxon>
        <taxon>Bacteroidia</taxon>
        <taxon>Marinilabiliales</taxon>
        <taxon>Marinifilaceae</taxon>
        <taxon>Labilibaculum</taxon>
    </lineage>
</organism>
<keyword evidence="1" id="KW-0812">Transmembrane</keyword>
<keyword evidence="1" id="KW-1133">Transmembrane helix</keyword>
<protein>
    <submittedName>
        <fullName evidence="2">Uncharacterized protein</fullName>
    </submittedName>
</protein>
<keyword evidence="3" id="KW-1185">Reference proteome</keyword>
<reference evidence="2 3" key="1">
    <citation type="journal article" date="2017" name="Front. Microbiol.">
        <title>Labilibaculum manganireducens gen. nov., sp. nov. and Labilibaculum filiforme sp. nov., Novel Bacteroidetes Isolated from Subsurface Sediments of the Baltic Sea.</title>
        <authorList>
            <person name="Vandieken V."/>
            <person name="Marshall I.P."/>
            <person name="Niemann H."/>
            <person name="Engelen B."/>
            <person name="Cypionka H."/>
        </authorList>
    </citation>
    <scope>NUCLEOTIDE SEQUENCE [LARGE SCALE GENOMIC DNA]</scope>
    <source>
        <strain evidence="2 3">59.10-2M</strain>
    </source>
</reference>
<evidence type="ECO:0000313" key="2">
    <source>
        <dbReference type="EMBL" id="PKQ67719.1"/>
    </source>
</evidence>
<dbReference type="AlphaFoldDB" id="A0A2N3IBQ7"/>
<sequence length="100" mass="11236">MCDNEHKLYDCDFNFKNNREAQRQGTVNAISQRSPIQSVLGTFANNLIPSKNDTLLTFFFKRRTLTIVLSLAGCCFIIIVDGILVDVDLEIMILSCICSS</sequence>
<keyword evidence="1" id="KW-0472">Membrane</keyword>
<dbReference type="Proteomes" id="UP000233618">
    <property type="component" value="Unassembled WGS sequence"/>
</dbReference>
<name>A0A2N3IBQ7_9BACT</name>